<dbReference type="Proteomes" id="UP001458880">
    <property type="component" value="Unassembled WGS sequence"/>
</dbReference>
<organism evidence="1 2">
    <name type="scientific">Popillia japonica</name>
    <name type="common">Japanese beetle</name>
    <dbReference type="NCBI Taxonomy" id="7064"/>
    <lineage>
        <taxon>Eukaryota</taxon>
        <taxon>Metazoa</taxon>
        <taxon>Ecdysozoa</taxon>
        <taxon>Arthropoda</taxon>
        <taxon>Hexapoda</taxon>
        <taxon>Insecta</taxon>
        <taxon>Pterygota</taxon>
        <taxon>Neoptera</taxon>
        <taxon>Endopterygota</taxon>
        <taxon>Coleoptera</taxon>
        <taxon>Polyphaga</taxon>
        <taxon>Scarabaeiformia</taxon>
        <taxon>Scarabaeidae</taxon>
        <taxon>Rutelinae</taxon>
        <taxon>Popillia</taxon>
    </lineage>
</organism>
<proteinExistence type="predicted"/>
<comment type="caution">
    <text evidence="1">The sequence shown here is derived from an EMBL/GenBank/DDBJ whole genome shotgun (WGS) entry which is preliminary data.</text>
</comment>
<dbReference type="AlphaFoldDB" id="A0AAW1L777"/>
<evidence type="ECO:0000313" key="2">
    <source>
        <dbReference type="Proteomes" id="UP001458880"/>
    </source>
</evidence>
<evidence type="ECO:0000313" key="1">
    <source>
        <dbReference type="EMBL" id="KAK9730622.1"/>
    </source>
</evidence>
<protein>
    <submittedName>
        <fullName evidence="1">Uncharacterized protein</fullName>
    </submittedName>
</protein>
<keyword evidence="2" id="KW-1185">Reference proteome</keyword>
<gene>
    <name evidence="1" type="ORF">QE152_g14368</name>
</gene>
<reference evidence="1 2" key="1">
    <citation type="journal article" date="2024" name="BMC Genomics">
        <title>De novo assembly and annotation of Popillia japonica's genome with initial clues to its potential as an invasive pest.</title>
        <authorList>
            <person name="Cucini C."/>
            <person name="Boschi S."/>
            <person name="Funari R."/>
            <person name="Cardaioli E."/>
            <person name="Iannotti N."/>
            <person name="Marturano G."/>
            <person name="Paoli F."/>
            <person name="Bruttini M."/>
            <person name="Carapelli A."/>
            <person name="Frati F."/>
            <person name="Nardi F."/>
        </authorList>
    </citation>
    <scope>NUCLEOTIDE SEQUENCE [LARGE SCALE GENOMIC DNA]</scope>
    <source>
        <strain evidence="1">DMR45628</strain>
    </source>
</reference>
<dbReference type="EMBL" id="JASPKY010000144">
    <property type="protein sequence ID" value="KAK9730622.1"/>
    <property type="molecule type" value="Genomic_DNA"/>
</dbReference>
<sequence>MRATICTDSANSIMIYIIDVGVSRFYCKSKMYGHLKEIIMFTKRPELCADFLTLIVKLYVNDNYMQRWINRWN</sequence>
<accession>A0AAW1L777</accession>
<name>A0AAW1L777_POPJA</name>